<reference evidence="10" key="1">
    <citation type="journal article" date="2019" name="Int. J. Syst. Evol. Microbiol.">
        <title>The Global Catalogue of Microorganisms (GCM) 10K type strain sequencing project: providing services to taxonomists for standard genome sequencing and annotation.</title>
        <authorList>
            <consortium name="The Broad Institute Genomics Platform"/>
            <consortium name="The Broad Institute Genome Sequencing Center for Infectious Disease"/>
            <person name="Wu L."/>
            <person name="Ma J."/>
        </authorList>
    </citation>
    <scope>NUCLEOTIDE SEQUENCE [LARGE SCALE GENOMIC DNA]</scope>
    <source>
        <strain evidence="10">CGMCC 1.14993</strain>
    </source>
</reference>
<keyword evidence="4 7" id="KW-0812">Transmembrane</keyword>
<keyword evidence="3" id="KW-1003">Cell membrane</keyword>
<accession>A0A8J3F1J8</accession>
<gene>
    <name evidence="9" type="ORF">GCM10007380_38090</name>
</gene>
<protein>
    <submittedName>
        <fullName evidence="9">Transporter</fullName>
    </submittedName>
</protein>
<evidence type="ECO:0000256" key="5">
    <source>
        <dbReference type="ARBA" id="ARBA00022989"/>
    </source>
</evidence>
<feature type="transmembrane region" description="Helical" evidence="7">
    <location>
        <begin position="197"/>
        <end position="220"/>
    </location>
</feature>
<sequence>MTAKKFFTHPFGVISSAIITTFLWGSAFPFIKLSYEHLDIGKTDIWEQMLFAGYRFFLASILILIFFTLLGRKLTFKRDTVLIVGKVGLFQTFLQYVLFYIGLSYSTGVQGSIIAGTTSFFQLLAAHFMYKNDRLSFKKILGVTVGFAGVIIVNITKGTLSLHLGIGEILLLIAMAFGGYGNVFAKEAAKKVDVAYLTAYQMMMGSFGLLLIGGIAAGFLPFHFNLVTFGMLLYLSLLSSVGFILWNNVMKYNQVGKVSMYLFLVPVFGVMLSSFMLHEALSYLVFIGLMMVTAGIIIVNYQRDQRDTEISKSAS</sequence>
<keyword evidence="5 7" id="KW-1133">Transmembrane helix</keyword>
<evidence type="ECO:0000256" key="1">
    <source>
        <dbReference type="ARBA" id="ARBA00004651"/>
    </source>
</evidence>
<proteinExistence type="inferred from homology"/>
<dbReference type="RefSeq" id="WP_088002042.1">
    <property type="nucleotide sequence ID" value="NZ_BMHB01000003.1"/>
</dbReference>
<dbReference type="Proteomes" id="UP000626244">
    <property type="component" value="Unassembled WGS sequence"/>
</dbReference>
<comment type="subcellular location">
    <subcellularLocation>
        <location evidence="1">Cell membrane</location>
        <topology evidence="1">Multi-pass membrane protein</topology>
    </subcellularLocation>
</comment>
<dbReference type="InterPro" id="IPR037185">
    <property type="entry name" value="EmrE-like"/>
</dbReference>
<dbReference type="EMBL" id="BMHB01000003">
    <property type="protein sequence ID" value="GGI17467.1"/>
    <property type="molecule type" value="Genomic_DNA"/>
</dbReference>
<evidence type="ECO:0000313" key="9">
    <source>
        <dbReference type="EMBL" id="GGI17467.1"/>
    </source>
</evidence>
<keyword evidence="6 7" id="KW-0472">Membrane</keyword>
<dbReference type="SUPFAM" id="SSF103481">
    <property type="entry name" value="Multidrug resistance efflux transporter EmrE"/>
    <property type="match status" value="2"/>
</dbReference>
<feature type="transmembrane region" description="Helical" evidence="7">
    <location>
        <begin position="283"/>
        <end position="301"/>
    </location>
</feature>
<feature type="transmembrane region" description="Helical" evidence="7">
    <location>
        <begin position="226"/>
        <end position="246"/>
    </location>
</feature>
<evidence type="ECO:0000256" key="4">
    <source>
        <dbReference type="ARBA" id="ARBA00022692"/>
    </source>
</evidence>
<dbReference type="Pfam" id="PF00892">
    <property type="entry name" value="EamA"/>
    <property type="match status" value="2"/>
</dbReference>
<feature type="transmembrane region" description="Helical" evidence="7">
    <location>
        <begin position="140"/>
        <end position="156"/>
    </location>
</feature>
<feature type="transmembrane region" description="Helical" evidence="7">
    <location>
        <begin position="83"/>
        <end position="103"/>
    </location>
</feature>
<dbReference type="PANTHER" id="PTHR32322:SF18">
    <property type="entry name" value="S-ADENOSYLMETHIONINE_S-ADENOSYLHOMOCYSTEINE TRANSPORTER"/>
    <property type="match status" value="1"/>
</dbReference>
<name>A0A8J3F1J8_9BACI</name>
<dbReference type="OrthoDB" id="3190463at2"/>
<feature type="transmembrane region" description="Helical" evidence="7">
    <location>
        <begin position="12"/>
        <end position="31"/>
    </location>
</feature>
<evidence type="ECO:0000256" key="3">
    <source>
        <dbReference type="ARBA" id="ARBA00022475"/>
    </source>
</evidence>
<evidence type="ECO:0000313" key="10">
    <source>
        <dbReference type="Proteomes" id="UP000626244"/>
    </source>
</evidence>
<comment type="similarity">
    <text evidence="2">Belongs to the EamA transporter family.</text>
</comment>
<dbReference type="PANTHER" id="PTHR32322">
    <property type="entry name" value="INNER MEMBRANE TRANSPORTER"/>
    <property type="match status" value="1"/>
</dbReference>
<feature type="domain" description="EamA" evidence="8">
    <location>
        <begin position="166"/>
        <end position="300"/>
    </location>
</feature>
<organism evidence="9 10">
    <name type="scientific">Gottfriedia solisilvae</name>
    <dbReference type="NCBI Taxonomy" id="1516104"/>
    <lineage>
        <taxon>Bacteria</taxon>
        <taxon>Bacillati</taxon>
        <taxon>Bacillota</taxon>
        <taxon>Bacilli</taxon>
        <taxon>Bacillales</taxon>
        <taxon>Bacillaceae</taxon>
        <taxon>Gottfriedia</taxon>
    </lineage>
</organism>
<evidence type="ECO:0000256" key="7">
    <source>
        <dbReference type="SAM" id="Phobius"/>
    </source>
</evidence>
<feature type="transmembrane region" description="Helical" evidence="7">
    <location>
        <begin position="51"/>
        <end position="71"/>
    </location>
</feature>
<dbReference type="InterPro" id="IPR050638">
    <property type="entry name" value="AA-Vitamin_Transporters"/>
</dbReference>
<evidence type="ECO:0000256" key="2">
    <source>
        <dbReference type="ARBA" id="ARBA00007362"/>
    </source>
</evidence>
<keyword evidence="10" id="KW-1185">Reference proteome</keyword>
<evidence type="ECO:0000259" key="8">
    <source>
        <dbReference type="Pfam" id="PF00892"/>
    </source>
</evidence>
<feature type="transmembrane region" description="Helical" evidence="7">
    <location>
        <begin position="258"/>
        <end position="277"/>
    </location>
</feature>
<feature type="transmembrane region" description="Helical" evidence="7">
    <location>
        <begin position="162"/>
        <end position="185"/>
    </location>
</feature>
<feature type="transmembrane region" description="Helical" evidence="7">
    <location>
        <begin position="109"/>
        <end position="128"/>
    </location>
</feature>
<feature type="domain" description="EamA" evidence="8">
    <location>
        <begin position="14"/>
        <end position="154"/>
    </location>
</feature>
<comment type="caution">
    <text evidence="9">The sequence shown here is derived from an EMBL/GenBank/DDBJ whole genome shotgun (WGS) entry which is preliminary data.</text>
</comment>
<dbReference type="GO" id="GO:0005886">
    <property type="term" value="C:plasma membrane"/>
    <property type="evidence" value="ECO:0007669"/>
    <property type="project" value="UniProtKB-SubCell"/>
</dbReference>
<dbReference type="AlphaFoldDB" id="A0A8J3F1J8"/>
<evidence type="ECO:0000256" key="6">
    <source>
        <dbReference type="ARBA" id="ARBA00023136"/>
    </source>
</evidence>
<dbReference type="InterPro" id="IPR000620">
    <property type="entry name" value="EamA_dom"/>
</dbReference>